<gene>
    <name evidence="1" type="ORF">Taro_034462</name>
</gene>
<name>A0A843WBZ8_COLES</name>
<evidence type="ECO:0000313" key="1">
    <source>
        <dbReference type="EMBL" id="MQM01704.1"/>
    </source>
</evidence>
<sequence length="227" mass="24925">MATIMLLRCEMYPTTAAPSLSTLTPAPSPISITSPYRPTRRTNSSSFVLGRLALLGMEQQIAYVTPSFLVVRKQLQGEKWGRKRLAARHLRIGTVAGRRANLKAPGRIGSWRIRRIGSGRIESARFAGLRPARRITNRAGPDSIRFGRIGPIRPALLESAVLDLVADDSAGIQKQKSKMHWDKSDPEVGLVVLSRVHLHHPPVFKEAVILCSKQGISLASASPSYSF</sequence>
<dbReference type="AlphaFoldDB" id="A0A843WBZ8"/>
<dbReference type="OrthoDB" id="1747189at2759"/>
<accession>A0A843WBZ8</accession>
<keyword evidence="2" id="KW-1185">Reference proteome</keyword>
<reference evidence="1" key="1">
    <citation type="submission" date="2017-07" db="EMBL/GenBank/DDBJ databases">
        <title>Taro Niue Genome Assembly and Annotation.</title>
        <authorList>
            <person name="Atibalentja N."/>
            <person name="Keating K."/>
            <person name="Fields C.J."/>
        </authorList>
    </citation>
    <scope>NUCLEOTIDE SEQUENCE</scope>
    <source>
        <strain evidence="1">Niue_2</strain>
        <tissue evidence="1">Leaf</tissue>
    </source>
</reference>
<proteinExistence type="predicted"/>
<dbReference type="EMBL" id="NMUH01002720">
    <property type="protein sequence ID" value="MQM01704.1"/>
    <property type="molecule type" value="Genomic_DNA"/>
</dbReference>
<evidence type="ECO:0000313" key="2">
    <source>
        <dbReference type="Proteomes" id="UP000652761"/>
    </source>
</evidence>
<comment type="caution">
    <text evidence="1">The sequence shown here is derived from an EMBL/GenBank/DDBJ whole genome shotgun (WGS) entry which is preliminary data.</text>
</comment>
<protein>
    <submittedName>
        <fullName evidence="1">Uncharacterized protein</fullName>
    </submittedName>
</protein>
<organism evidence="1 2">
    <name type="scientific">Colocasia esculenta</name>
    <name type="common">Wild taro</name>
    <name type="synonym">Arum esculentum</name>
    <dbReference type="NCBI Taxonomy" id="4460"/>
    <lineage>
        <taxon>Eukaryota</taxon>
        <taxon>Viridiplantae</taxon>
        <taxon>Streptophyta</taxon>
        <taxon>Embryophyta</taxon>
        <taxon>Tracheophyta</taxon>
        <taxon>Spermatophyta</taxon>
        <taxon>Magnoliopsida</taxon>
        <taxon>Liliopsida</taxon>
        <taxon>Araceae</taxon>
        <taxon>Aroideae</taxon>
        <taxon>Colocasieae</taxon>
        <taxon>Colocasia</taxon>
    </lineage>
</organism>
<dbReference type="Proteomes" id="UP000652761">
    <property type="component" value="Unassembled WGS sequence"/>
</dbReference>